<dbReference type="GO" id="GO:0005886">
    <property type="term" value="C:plasma membrane"/>
    <property type="evidence" value="ECO:0007669"/>
    <property type="project" value="TreeGrafter"/>
</dbReference>
<feature type="transmembrane region" description="Helical" evidence="6">
    <location>
        <begin position="176"/>
        <end position="193"/>
    </location>
</feature>
<keyword evidence="2" id="KW-0813">Transport</keyword>
<evidence type="ECO:0000313" key="9">
    <source>
        <dbReference type="Proteomes" id="UP000640583"/>
    </source>
</evidence>
<evidence type="ECO:0000256" key="1">
    <source>
        <dbReference type="ARBA" id="ARBA00004141"/>
    </source>
</evidence>
<name>A0A8J7INJ3_9RHOB</name>
<evidence type="ECO:0000256" key="4">
    <source>
        <dbReference type="ARBA" id="ARBA00022989"/>
    </source>
</evidence>
<comment type="subcellular location">
    <subcellularLocation>
        <location evidence="1">Membrane</location>
        <topology evidence="1">Multi-pass membrane protein</topology>
    </subcellularLocation>
</comment>
<dbReference type="PROSITE" id="PS00216">
    <property type="entry name" value="SUGAR_TRANSPORT_1"/>
    <property type="match status" value="1"/>
</dbReference>
<feature type="transmembrane region" description="Helical" evidence="6">
    <location>
        <begin position="383"/>
        <end position="402"/>
    </location>
</feature>
<dbReference type="Pfam" id="PF07690">
    <property type="entry name" value="MFS_1"/>
    <property type="match status" value="1"/>
</dbReference>
<dbReference type="InterPro" id="IPR036259">
    <property type="entry name" value="MFS_trans_sf"/>
</dbReference>
<feature type="transmembrane region" description="Helical" evidence="6">
    <location>
        <begin position="112"/>
        <end position="133"/>
    </location>
</feature>
<evidence type="ECO:0000256" key="3">
    <source>
        <dbReference type="ARBA" id="ARBA00022692"/>
    </source>
</evidence>
<dbReference type="Gene3D" id="1.20.1720.10">
    <property type="entry name" value="Multidrug resistance protein D"/>
    <property type="match status" value="1"/>
</dbReference>
<dbReference type="Proteomes" id="UP000640583">
    <property type="component" value="Unassembled WGS sequence"/>
</dbReference>
<dbReference type="SUPFAM" id="SSF103473">
    <property type="entry name" value="MFS general substrate transporter"/>
    <property type="match status" value="1"/>
</dbReference>
<evidence type="ECO:0000256" key="5">
    <source>
        <dbReference type="ARBA" id="ARBA00023136"/>
    </source>
</evidence>
<feature type="transmembrane region" description="Helical" evidence="6">
    <location>
        <begin position="263"/>
        <end position="283"/>
    </location>
</feature>
<dbReference type="EMBL" id="JADCKQ010000001">
    <property type="protein sequence ID" value="MBI1492201.1"/>
    <property type="molecule type" value="Genomic_DNA"/>
</dbReference>
<dbReference type="RefSeq" id="WP_228847155.1">
    <property type="nucleotide sequence ID" value="NZ_JADCKQ010000001.1"/>
</dbReference>
<feature type="transmembrane region" description="Helical" evidence="6">
    <location>
        <begin position="352"/>
        <end position="377"/>
    </location>
</feature>
<dbReference type="PANTHER" id="PTHR23502">
    <property type="entry name" value="MAJOR FACILITATOR SUPERFAMILY"/>
    <property type="match status" value="1"/>
</dbReference>
<accession>A0A8J7INJ3</accession>
<feature type="transmembrane region" description="Helical" evidence="6">
    <location>
        <begin position="290"/>
        <end position="311"/>
    </location>
</feature>
<dbReference type="GO" id="GO:0042908">
    <property type="term" value="P:xenobiotic transport"/>
    <property type="evidence" value="ECO:0007669"/>
    <property type="project" value="UniProtKB-ARBA"/>
</dbReference>
<dbReference type="PANTHER" id="PTHR23502:SF132">
    <property type="entry name" value="POLYAMINE TRANSPORTER 2-RELATED"/>
    <property type="match status" value="1"/>
</dbReference>
<keyword evidence="3 6" id="KW-0812">Transmembrane</keyword>
<dbReference type="GO" id="GO:0022857">
    <property type="term" value="F:transmembrane transporter activity"/>
    <property type="evidence" value="ECO:0007669"/>
    <property type="project" value="InterPro"/>
</dbReference>
<keyword evidence="5 6" id="KW-0472">Membrane</keyword>
<dbReference type="InterPro" id="IPR011701">
    <property type="entry name" value="MFS"/>
</dbReference>
<reference evidence="8" key="1">
    <citation type="submission" date="2020-10" db="EMBL/GenBank/DDBJ databases">
        <title>Paenihalocynthiibacter styelae gen. nov., sp. nov., isolated from stalked sea squirt Styela clava.</title>
        <authorList>
            <person name="Kim Y.-O."/>
            <person name="Yoon J.-H."/>
        </authorList>
    </citation>
    <scope>NUCLEOTIDE SEQUENCE</scope>
    <source>
        <strain evidence="8">MYP1-1</strain>
    </source>
</reference>
<sequence length="415" mass="44759">MQSDTPIHPDMPPRLPMAEFVALIAMLFATIAFSIDAMLPGLPSIAAELTPEDTNRAQLVVTSFVFGMGIGTFFTGPLSDAFGRRPVLLGGAAVYIFGAFLAWYSQSAEGLLIGRALQGLGAAGPRVVAMAIVRDLYSGRQMAKLMSFAMMVFSLVPAIAPAMGALIIAVSSWRGIFMAFMVFSIVSALWVYIRQGETLPRDQRIPLEAKRFAYAIREAFSNRMFLLSTLVQTLIFGLLMALISSTHQIYDITFHREAEFPFWFGASAVISASASMINAKLVVRMGMRALISGALLTQLGVSLVMIFMGAFDLWPAWMAFPAWFFWSTSLFFMLGFTMGNLNALAMEPMGHIAGMAASIIGAVSTVIGVAIAAPIGLSFNGSYLPLAVGSVVCTGLGWLIMLQIKNLERISHNAG</sequence>
<dbReference type="CDD" id="cd17320">
    <property type="entry name" value="MFS_MdfA_MDR_like"/>
    <property type="match status" value="1"/>
</dbReference>
<evidence type="ECO:0000259" key="7">
    <source>
        <dbReference type="PROSITE" id="PS50850"/>
    </source>
</evidence>
<evidence type="ECO:0000256" key="6">
    <source>
        <dbReference type="SAM" id="Phobius"/>
    </source>
</evidence>
<keyword evidence="9" id="KW-1185">Reference proteome</keyword>
<feature type="transmembrane region" description="Helical" evidence="6">
    <location>
        <begin position="323"/>
        <end position="345"/>
    </location>
</feature>
<organism evidence="8 9">
    <name type="scientific">Halocynthiibacter styelae</name>
    <dbReference type="NCBI Taxonomy" id="2761955"/>
    <lineage>
        <taxon>Bacteria</taxon>
        <taxon>Pseudomonadati</taxon>
        <taxon>Pseudomonadota</taxon>
        <taxon>Alphaproteobacteria</taxon>
        <taxon>Rhodobacterales</taxon>
        <taxon>Paracoccaceae</taxon>
        <taxon>Halocynthiibacter</taxon>
    </lineage>
</organism>
<dbReference type="PROSITE" id="PS50850">
    <property type="entry name" value="MFS"/>
    <property type="match status" value="1"/>
</dbReference>
<feature type="domain" description="Major facilitator superfamily (MFS) profile" evidence="7">
    <location>
        <begin position="20"/>
        <end position="405"/>
    </location>
</feature>
<dbReference type="AlphaFoldDB" id="A0A8J7INJ3"/>
<evidence type="ECO:0000313" key="8">
    <source>
        <dbReference type="EMBL" id="MBI1492201.1"/>
    </source>
</evidence>
<comment type="caution">
    <text evidence="8">The sequence shown here is derived from an EMBL/GenBank/DDBJ whole genome shotgun (WGS) entry which is preliminary data.</text>
</comment>
<feature type="transmembrane region" description="Helical" evidence="6">
    <location>
        <begin position="145"/>
        <end position="170"/>
    </location>
</feature>
<feature type="transmembrane region" description="Helical" evidence="6">
    <location>
        <begin position="224"/>
        <end position="243"/>
    </location>
</feature>
<feature type="transmembrane region" description="Helical" evidence="6">
    <location>
        <begin position="87"/>
        <end position="106"/>
    </location>
</feature>
<feature type="transmembrane region" description="Helical" evidence="6">
    <location>
        <begin position="20"/>
        <end position="39"/>
    </location>
</feature>
<evidence type="ECO:0000256" key="2">
    <source>
        <dbReference type="ARBA" id="ARBA00022448"/>
    </source>
</evidence>
<gene>
    <name evidence="8" type="ORF">H1D41_00970</name>
</gene>
<feature type="transmembrane region" description="Helical" evidence="6">
    <location>
        <begin position="59"/>
        <end position="75"/>
    </location>
</feature>
<dbReference type="GO" id="GO:0140115">
    <property type="term" value="P:export across plasma membrane"/>
    <property type="evidence" value="ECO:0007669"/>
    <property type="project" value="UniProtKB-ARBA"/>
</dbReference>
<protein>
    <submittedName>
        <fullName evidence="8">Multidrug effflux MFS transporter</fullName>
    </submittedName>
</protein>
<keyword evidence="4 6" id="KW-1133">Transmembrane helix</keyword>
<dbReference type="InterPro" id="IPR020846">
    <property type="entry name" value="MFS_dom"/>
</dbReference>
<dbReference type="InterPro" id="IPR005829">
    <property type="entry name" value="Sugar_transporter_CS"/>
</dbReference>
<proteinExistence type="predicted"/>